<dbReference type="AlphaFoldDB" id="A0AAV3YRP7"/>
<dbReference type="Gene3D" id="2.60.40.1960">
    <property type="match status" value="1"/>
</dbReference>
<feature type="disulfide bond" evidence="6">
    <location>
        <begin position="152"/>
        <end position="159"/>
    </location>
</feature>
<keyword evidence="6" id="KW-1015">Disulfide bond</keyword>
<evidence type="ECO:0000256" key="3">
    <source>
        <dbReference type="ARBA" id="ARBA00022750"/>
    </source>
</evidence>
<accession>A0AAV3YRP7</accession>
<feature type="domain" description="Peptidase A1" evidence="9">
    <location>
        <begin position="121"/>
        <end position="440"/>
    </location>
</feature>
<dbReference type="Proteomes" id="UP000735302">
    <property type="component" value="Unassembled WGS sequence"/>
</dbReference>
<dbReference type="PANTHER" id="PTHR47966:SF51">
    <property type="entry name" value="BETA-SITE APP-CLEAVING ENZYME, ISOFORM A-RELATED"/>
    <property type="match status" value="1"/>
</dbReference>
<dbReference type="FunFam" id="2.40.70.10:FF:000115">
    <property type="entry name" value="Lysosomal aspartic protease"/>
    <property type="match status" value="1"/>
</dbReference>
<dbReference type="PANTHER" id="PTHR47966">
    <property type="entry name" value="BETA-SITE APP-CLEAVING ENZYME, ISOFORM A-RELATED"/>
    <property type="match status" value="1"/>
</dbReference>
<feature type="signal peptide" evidence="8">
    <location>
        <begin position="1"/>
        <end position="18"/>
    </location>
</feature>
<evidence type="ECO:0000256" key="1">
    <source>
        <dbReference type="ARBA" id="ARBA00007447"/>
    </source>
</evidence>
<dbReference type="InterPro" id="IPR001461">
    <property type="entry name" value="Aspartic_peptidase_A1"/>
</dbReference>
<reference evidence="10 11" key="1">
    <citation type="journal article" date="2021" name="Elife">
        <title>Chloroplast acquisition without the gene transfer in kleptoplastic sea slugs, Plakobranchus ocellatus.</title>
        <authorList>
            <person name="Maeda T."/>
            <person name="Takahashi S."/>
            <person name="Yoshida T."/>
            <person name="Shimamura S."/>
            <person name="Takaki Y."/>
            <person name="Nagai Y."/>
            <person name="Toyoda A."/>
            <person name="Suzuki Y."/>
            <person name="Arimoto A."/>
            <person name="Ishii H."/>
            <person name="Satoh N."/>
            <person name="Nishiyama T."/>
            <person name="Hasebe M."/>
            <person name="Maruyama T."/>
            <person name="Minagawa J."/>
            <person name="Obokata J."/>
            <person name="Shigenobu S."/>
        </authorList>
    </citation>
    <scope>NUCLEOTIDE SEQUENCE [LARGE SCALE GENOMIC DNA]</scope>
</reference>
<dbReference type="SUPFAM" id="SSF50630">
    <property type="entry name" value="Acid proteases"/>
    <property type="match status" value="1"/>
</dbReference>
<dbReference type="PROSITE" id="PS51767">
    <property type="entry name" value="PEPTIDASE_A1"/>
    <property type="match status" value="1"/>
</dbReference>
<keyword evidence="2 7" id="KW-0645">Protease</keyword>
<evidence type="ECO:0000313" key="10">
    <source>
        <dbReference type="EMBL" id="GFN84967.1"/>
    </source>
</evidence>
<feature type="active site" evidence="5">
    <location>
        <position position="139"/>
    </location>
</feature>
<dbReference type="InterPro" id="IPR033121">
    <property type="entry name" value="PEPTIDASE_A1"/>
</dbReference>
<evidence type="ECO:0000259" key="9">
    <source>
        <dbReference type="PROSITE" id="PS51767"/>
    </source>
</evidence>
<keyword evidence="3 7" id="KW-0064">Aspartyl protease</keyword>
<evidence type="ECO:0000256" key="7">
    <source>
        <dbReference type="RuleBase" id="RU000454"/>
    </source>
</evidence>
<evidence type="ECO:0000313" key="11">
    <source>
        <dbReference type="Proteomes" id="UP000735302"/>
    </source>
</evidence>
<dbReference type="EMBL" id="BLXT01001350">
    <property type="protein sequence ID" value="GFN84967.1"/>
    <property type="molecule type" value="Genomic_DNA"/>
</dbReference>
<protein>
    <submittedName>
        <fullName evidence="10">Cathepsin d</fullName>
    </submittedName>
</protein>
<feature type="active site" evidence="5">
    <location>
        <position position="326"/>
    </location>
</feature>
<evidence type="ECO:0000256" key="4">
    <source>
        <dbReference type="ARBA" id="ARBA00022801"/>
    </source>
</evidence>
<dbReference type="Gene3D" id="2.40.70.10">
    <property type="entry name" value="Acid Proteases"/>
    <property type="match status" value="2"/>
</dbReference>
<gene>
    <name evidence="10" type="ORF">PoB_001147300</name>
</gene>
<dbReference type="GO" id="GO:0004190">
    <property type="term" value="F:aspartic-type endopeptidase activity"/>
    <property type="evidence" value="ECO:0007669"/>
    <property type="project" value="UniProtKB-KW"/>
</dbReference>
<sequence>MALSLSAVLALILASAYAAHVENAVLKQAKTPLRTIKTVPKWLQPFQQHPQHLRPFRETYEEPVGRPVHPAQPSQSFEQVLSPFGQSLQLLPQADRRPVRDFRLNAIPRDVKLTNHQDRVYYGLVTIGTPEQRFNVTFDTGSSIMWVPSIHCPAQYITCHHFKRYNNVSSSTYEENGKVFAVLYEVGQVAGYWSQDHVRVAGVTVKSQAFGEAIIEPDLFRGVLNDGILGLGFRNIAEDEEPTVFDNMISQGLLPAPVFSFYLNRYNSSDPDSVLTLGGTNPEYYTGDFTFANLTAPDRWQFKINKIQLSNGAGVLNRWGSQAAVDSGTSLIVGPIGEVDRLHKKLGGFPLPGSPRMYAIECSKVDSLPDVEFFVNGQKLTLSSKDYLMEVPGDKRLLCFSSIVGKEWTKGETPGWIFGMAFMRAYYTQFDRGNRRIGFAKAKR</sequence>
<keyword evidence="11" id="KW-1185">Reference proteome</keyword>
<keyword evidence="8" id="KW-0732">Signal</keyword>
<dbReference type="GO" id="GO:0006508">
    <property type="term" value="P:proteolysis"/>
    <property type="evidence" value="ECO:0007669"/>
    <property type="project" value="UniProtKB-KW"/>
</dbReference>
<evidence type="ECO:0000256" key="6">
    <source>
        <dbReference type="PIRSR" id="PIRSR601461-2"/>
    </source>
</evidence>
<organism evidence="10 11">
    <name type="scientific">Plakobranchus ocellatus</name>
    <dbReference type="NCBI Taxonomy" id="259542"/>
    <lineage>
        <taxon>Eukaryota</taxon>
        <taxon>Metazoa</taxon>
        <taxon>Spiralia</taxon>
        <taxon>Lophotrochozoa</taxon>
        <taxon>Mollusca</taxon>
        <taxon>Gastropoda</taxon>
        <taxon>Heterobranchia</taxon>
        <taxon>Euthyneura</taxon>
        <taxon>Panpulmonata</taxon>
        <taxon>Sacoglossa</taxon>
        <taxon>Placobranchoidea</taxon>
        <taxon>Plakobranchidae</taxon>
        <taxon>Plakobranchus</taxon>
    </lineage>
</organism>
<evidence type="ECO:0000256" key="2">
    <source>
        <dbReference type="ARBA" id="ARBA00022670"/>
    </source>
</evidence>
<dbReference type="PROSITE" id="PS00141">
    <property type="entry name" value="ASP_PROTEASE"/>
    <property type="match status" value="2"/>
</dbReference>
<name>A0AAV3YRP7_9GAST</name>
<dbReference type="InterPro" id="IPR001969">
    <property type="entry name" value="Aspartic_peptidase_AS"/>
</dbReference>
<dbReference type="Pfam" id="PF00026">
    <property type="entry name" value="Asp"/>
    <property type="match status" value="1"/>
</dbReference>
<comment type="similarity">
    <text evidence="1 7">Belongs to the peptidase A1 family.</text>
</comment>
<proteinExistence type="inferred from homology"/>
<keyword evidence="4 7" id="KW-0378">Hydrolase</keyword>
<evidence type="ECO:0000256" key="5">
    <source>
        <dbReference type="PIRSR" id="PIRSR601461-1"/>
    </source>
</evidence>
<dbReference type="PRINTS" id="PR00792">
    <property type="entry name" value="PEPSIN"/>
</dbReference>
<comment type="caution">
    <text evidence="10">The sequence shown here is derived from an EMBL/GenBank/DDBJ whole genome shotgun (WGS) entry which is preliminary data.</text>
</comment>
<feature type="chain" id="PRO_5043719129" evidence="8">
    <location>
        <begin position="19"/>
        <end position="444"/>
    </location>
</feature>
<dbReference type="InterPro" id="IPR021109">
    <property type="entry name" value="Peptidase_aspartic_dom_sf"/>
</dbReference>
<evidence type="ECO:0000256" key="8">
    <source>
        <dbReference type="SAM" id="SignalP"/>
    </source>
</evidence>